<evidence type="ECO:0000256" key="4">
    <source>
        <dbReference type="ARBA" id="ARBA00012568"/>
    </source>
</evidence>
<dbReference type="PANTHER" id="PTHR43722">
    <property type="entry name" value="PROLINE IMINOPEPTIDASE"/>
    <property type="match status" value="1"/>
</dbReference>
<dbReference type="Proteomes" id="UP000646523">
    <property type="component" value="Unassembled WGS sequence"/>
</dbReference>
<feature type="transmembrane region" description="Helical" evidence="11">
    <location>
        <begin position="72"/>
        <end position="94"/>
    </location>
</feature>
<evidence type="ECO:0000313" key="14">
    <source>
        <dbReference type="Proteomes" id="UP000646523"/>
    </source>
</evidence>
<evidence type="ECO:0000256" key="8">
    <source>
        <dbReference type="ARBA" id="ARBA00022801"/>
    </source>
</evidence>
<evidence type="ECO:0000256" key="9">
    <source>
        <dbReference type="ARBA" id="ARBA00029605"/>
    </source>
</evidence>
<evidence type="ECO:0000256" key="2">
    <source>
        <dbReference type="ARBA" id="ARBA00004496"/>
    </source>
</evidence>
<reference evidence="13" key="2">
    <citation type="submission" date="2020-09" db="EMBL/GenBank/DDBJ databases">
        <authorList>
            <person name="Sun Q."/>
            <person name="Zhou Y."/>
        </authorList>
    </citation>
    <scope>NUCLEOTIDE SEQUENCE</scope>
    <source>
        <strain evidence="13">CGMCC 4.7368</strain>
    </source>
</reference>
<dbReference type="RefSeq" id="WP_189122999.1">
    <property type="nucleotide sequence ID" value="NZ_BMNH01000002.1"/>
</dbReference>
<dbReference type="SUPFAM" id="SSF53474">
    <property type="entry name" value="alpha/beta-Hydrolases"/>
    <property type="match status" value="1"/>
</dbReference>
<feature type="transmembrane region" description="Helical" evidence="11">
    <location>
        <begin position="41"/>
        <end position="60"/>
    </location>
</feature>
<feature type="region of interest" description="Disordered" evidence="10">
    <location>
        <begin position="289"/>
        <end position="363"/>
    </location>
</feature>
<sequence length="453" mass="46802">MRVLARWVVRLLTGLGVLALAPVLGLAALAGTAMLGTGPDVFAAAGLAVFGAVFFVGLLRCVPRPQVAWGRWARAGAVLAVEALVVWQVTSALIHPPPPDAAPSRVSGQKEWRLDTGSRLAYVRVAPKRVTRAEPVVFLHGGPGRADLARDSAFYGGLAADGYQVYVYDQLGAGRSARLADPRGYGLERDTADLEAARRAIGAERLVLIGHGHGARLAAAYLAAHPDRVSRVVLTDPASLDSPAADRATALLGSAGSGAGPPTTRMLAVYTLLRVDPAAAHAFAGDDELDARLPRPAGPPCRAASPAPRGSRPTATPAPPATARPAARPSSSSSSPSSSAPSSDSPSPSSAASPPPGELGGYAHLAARPLPRGVRPGIAGLSVPALVVKGGCDEQNWSSAVDYRKALPGARLVHLDAAGRDRPYLNVLRSFLRGEPVREYTADTPPPGYRGPH</sequence>
<name>A0A917YR70_9ACTN</name>
<dbReference type="PRINTS" id="PR00111">
    <property type="entry name" value="ABHYDROLASE"/>
</dbReference>
<comment type="subcellular location">
    <subcellularLocation>
        <location evidence="2">Cytoplasm</location>
    </subcellularLocation>
</comment>
<dbReference type="EC" id="3.4.11.5" evidence="4"/>
<dbReference type="AlphaFoldDB" id="A0A917YR70"/>
<feature type="compositionally biased region" description="Low complexity" evidence="10">
    <location>
        <begin position="323"/>
        <end position="352"/>
    </location>
</feature>
<reference evidence="13" key="1">
    <citation type="journal article" date="2014" name="Int. J. Syst. Evol. Microbiol.">
        <title>Complete genome sequence of Corynebacterium casei LMG S-19264T (=DSM 44701T), isolated from a smear-ripened cheese.</title>
        <authorList>
            <consortium name="US DOE Joint Genome Institute (JGI-PGF)"/>
            <person name="Walter F."/>
            <person name="Albersmeier A."/>
            <person name="Kalinowski J."/>
            <person name="Ruckert C."/>
        </authorList>
    </citation>
    <scope>NUCLEOTIDE SEQUENCE</scope>
    <source>
        <strain evidence="13">CGMCC 4.7368</strain>
    </source>
</reference>
<dbReference type="Pfam" id="PF00561">
    <property type="entry name" value="Abhydrolase_1"/>
    <property type="match status" value="1"/>
</dbReference>
<evidence type="ECO:0000313" key="13">
    <source>
        <dbReference type="EMBL" id="GGO64078.1"/>
    </source>
</evidence>
<comment type="catalytic activity">
    <reaction evidence="1">
        <text>Release of N-terminal proline from a peptide.</text>
        <dbReference type="EC" id="3.4.11.5"/>
    </reaction>
</comment>
<evidence type="ECO:0000256" key="6">
    <source>
        <dbReference type="ARBA" id="ARBA00022490"/>
    </source>
</evidence>
<keyword evidence="11" id="KW-0812">Transmembrane</keyword>
<dbReference type="GO" id="GO:0005737">
    <property type="term" value="C:cytoplasm"/>
    <property type="evidence" value="ECO:0007669"/>
    <property type="project" value="UniProtKB-SubCell"/>
</dbReference>
<gene>
    <name evidence="13" type="ORF">GCM10012289_12660</name>
</gene>
<comment type="caution">
    <text evidence="13">The sequence shown here is derived from an EMBL/GenBank/DDBJ whole genome shotgun (WGS) entry which is preliminary data.</text>
</comment>
<comment type="similarity">
    <text evidence="3">Belongs to the peptidase S33 family.</text>
</comment>
<keyword evidence="8" id="KW-0378">Hydrolase</keyword>
<dbReference type="InterPro" id="IPR005944">
    <property type="entry name" value="Pro_iminopeptidase"/>
</dbReference>
<dbReference type="PANTHER" id="PTHR43722:SF1">
    <property type="entry name" value="PROLINE IMINOPEPTIDASE"/>
    <property type="match status" value="1"/>
</dbReference>
<evidence type="ECO:0000256" key="7">
    <source>
        <dbReference type="ARBA" id="ARBA00022670"/>
    </source>
</evidence>
<feature type="domain" description="AB hydrolase-1" evidence="12">
    <location>
        <begin position="135"/>
        <end position="242"/>
    </location>
</feature>
<evidence type="ECO:0000256" key="3">
    <source>
        <dbReference type="ARBA" id="ARBA00010088"/>
    </source>
</evidence>
<keyword evidence="7" id="KW-0645">Protease</keyword>
<feature type="compositionally biased region" description="Low complexity" evidence="10">
    <location>
        <begin position="306"/>
        <end position="315"/>
    </location>
</feature>
<dbReference type="InterPro" id="IPR000073">
    <property type="entry name" value="AB_hydrolase_1"/>
</dbReference>
<keyword evidence="14" id="KW-1185">Reference proteome</keyword>
<evidence type="ECO:0000256" key="10">
    <source>
        <dbReference type="SAM" id="MobiDB-lite"/>
    </source>
</evidence>
<organism evidence="13 14">
    <name type="scientific">Nonomuraea cavernae</name>
    <dbReference type="NCBI Taxonomy" id="2045107"/>
    <lineage>
        <taxon>Bacteria</taxon>
        <taxon>Bacillati</taxon>
        <taxon>Actinomycetota</taxon>
        <taxon>Actinomycetes</taxon>
        <taxon>Streptosporangiales</taxon>
        <taxon>Streptosporangiaceae</taxon>
        <taxon>Nonomuraea</taxon>
    </lineage>
</organism>
<accession>A0A917YR70</accession>
<keyword evidence="5" id="KW-0031">Aminopeptidase</keyword>
<dbReference type="InterPro" id="IPR029058">
    <property type="entry name" value="AB_hydrolase_fold"/>
</dbReference>
<keyword evidence="11" id="KW-0472">Membrane</keyword>
<feature type="transmembrane region" description="Helical" evidence="11">
    <location>
        <begin position="12"/>
        <end position="35"/>
    </location>
</feature>
<keyword evidence="11" id="KW-1133">Transmembrane helix</keyword>
<evidence type="ECO:0000259" key="12">
    <source>
        <dbReference type="Pfam" id="PF00561"/>
    </source>
</evidence>
<dbReference type="PRINTS" id="PR00793">
    <property type="entry name" value="PROAMNOPTASE"/>
</dbReference>
<evidence type="ECO:0000256" key="11">
    <source>
        <dbReference type="SAM" id="Phobius"/>
    </source>
</evidence>
<keyword evidence="6" id="KW-0963">Cytoplasm</keyword>
<evidence type="ECO:0000256" key="5">
    <source>
        <dbReference type="ARBA" id="ARBA00022438"/>
    </source>
</evidence>
<dbReference type="GO" id="GO:0006508">
    <property type="term" value="P:proteolysis"/>
    <property type="evidence" value="ECO:0007669"/>
    <property type="project" value="UniProtKB-KW"/>
</dbReference>
<dbReference type="GO" id="GO:0004177">
    <property type="term" value="F:aminopeptidase activity"/>
    <property type="evidence" value="ECO:0007669"/>
    <property type="project" value="UniProtKB-KW"/>
</dbReference>
<evidence type="ECO:0000256" key="1">
    <source>
        <dbReference type="ARBA" id="ARBA00001585"/>
    </source>
</evidence>
<dbReference type="EMBL" id="BMNH01000002">
    <property type="protein sequence ID" value="GGO64078.1"/>
    <property type="molecule type" value="Genomic_DNA"/>
</dbReference>
<proteinExistence type="inferred from homology"/>
<dbReference type="InterPro" id="IPR002410">
    <property type="entry name" value="Peptidase_S33"/>
</dbReference>
<protein>
    <recommendedName>
        <fullName evidence="4">prolyl aminopeptidase</fullName>
        <ecNumber evidence="4">3.4.11.5</ecNumber>
    </recommendedName>
    <alternativeName>
        <fullName evidence="9">Prolyl aminopeptidase</fullName>
    </alternativeName>
</protein>
<dbReference type="Gene3D" id="3.40.50.1820">
    <property type="entry name" value="alpha/beta hydrolase"/>
    <property type="match status" value="1"/>
</dbReference>